<dbReference type="KEGG" id="iag:Igag_0773"/>
<sequence length="88" mass="11029">MTKSILEEIEETRKKNLISIIEYARWEAEMVRGLGVKWFEMRDRWLIEAFERVREMWRDHKIRETEIKAILAKDRVKYMRLKRMEKEQ</sequence>
<protein>
    <submittedName>
        <fullName evidence="1">Uncharacterized protein</fullName>
    </submittedName>
</protein>
<accession>E0STC3</accession>
<evidence type="ECO:0000313" key="2">
    <source>
        <dbReference type="Proteomes" id="UP000001304"/>
    </source>
</evidence>
<dbReference type="Proteomes" id="UP000001304">
    <property type="component" value="Chromosome"/>
</dbReference>
<dbReference type="EMBL" id="CP002098">
    <property type="protein sequence ID" value="ADM27600.1"/>
    <property type="molecule type" value="Genomic_DNA"/>
</dbReference>
<proteinExistence type="predicted"/>
<dbReference type="BioCyc" id="IAGG583356:GHAH-766-MONOMER"/>
<dbReference type="AlphaFoldDB" id="E0STC3"/>
<organism evidence="1 2">
    <name type="scientific">Ignisphaera aggregans (strain DSM 17230 / JCM 13409 / AQ1.S1)</name>
    <dbReference type="NCBI Taxonomy" id="583356"/>
    <lineage>
        <taxon>Archaea</taxon>
        <taxon>Thermoproteota</taxon>
        <taxon>Thermoprotei</taxon>
        <taxon>Desulfurococcales</taxon>
        <taxon>Desulfurococcaceae</taxon>
        <taxon>Ignisphaera</taxon>
    </lineage>
</organism>
<evidence type="ECO:0000313" key="1">
    <source>
        <dbReference type="EMBL" id="ADM27600.1"/>
    </source>
</evidence>
<keyword evidence="2" id="KW-1185">Reference proteome</keyword>
<reference evidence="1 2" key="1">
    <citation type="journal article" date="2010" name="Stand. Genomic Sci.">
        <title>Complete genome sequence of Ignisphaera aggregans type strain (AQ1.S1).</title>
        <authorList>
            <person name="Goker M."/>
            <person name="Held B."/>
            <person name="Lapidus A."/>
            <person name="Nolan M."/>
            <person name="Spring S."/>
            <person name="Yasawong M."/>
            <person name="Lucas S."/>
            <person name="Glavina Del Rio T."/>
            <person name="Tice H."/>
            <person name="Cheng J.F."/>
            <person name="Goodwin L."/>
            <person name="Tapia R."/>
            <person name="Pitluck S."/>
            <person name="Liolios K."/>
            <person name="Ivanova N."/>
            <person name="Mavromatis K."/>
            <person name="Mikhailova N."/>
            <person name="Pati A."/>
            <person name="Chen A."/>
            <person name="Palaniappan K."/>
            <person name="Brambilla E."/>
            <person name="Land M."/>
            <person name="Hauser L."/>
            <person name="Chang Y.J."/>
            <person name="Jeffries C.D."/>
            <person name="Brettin T."/>
            <person name="Detter J.C."/>
            <person name="Han C."/>
            <person name="Rohde M."/>
            <person name="Sikorski J."/>
            <person name="Woyke T."/>
            <person name="Bristow J."/>
            <person name="Eisen J.A."/>
            <person name="Markowitz V."/>
            <person name="Hugenholtz P."/>
            <person name="Kyrpides N.C."/>
            <person name="Klenk H.P."/>
        </authorList>
    </citation>
    <scope>NUCLEOTIDE SEQUENCE [LARGE SCALE GENOMIC DNA]</scope>
    <source>
        <strain evidence="2">DSM 17230 / JCM 13409 / AQ1.S1</strain>
    </source>
</reference>
<dbReference type="HOGENOM" id="CLU_2613410_0_0_2"/>
<name>E0STC3_IGNAA</name>
<gene>
    <name evidence="1" type="ordered locus">Igag_0773</name>
</gene>
<dbReference type="STRING" id="583356.Igag_0773"/>